<feature type="non-terminal residue" evidence="1">
    <location>
        <position position="54"/>
    </location>
</feature>
<keyword evidence="2" id="KW-1185">Reference proteome</keyword>
<sequence length="54" mass="5889">MSGQGGDQVQTPHFNYQHFPTLPLPPVPYGTIAIPFFLTVGNAGKCQGLWQMVT</sequence>
<evidence type="ECO:0000313" key="1">
    <source>
        <dbReference type="EMBL" id="CAB0002073.1"/>
    </source>
</evidence>
<reference evidence="1 2" key="1">
    <citation type="submission" date="2020-02" db="EMBL/GenBank/DDBJ databases">
        <authorList>
            <person name="Ferguson B K."/>
        </authorList>
    </citation>
    <scope>NUCLEOTIDE SEQUENCE [LARGE SCALE GENOMIC DNA]</scope>
</reference>
<gene>
    <name evidence="1" type="ORF">NTEN_LOCUS7860</name>
</gene>
<evidence type="ECO:0000313" key="2">
    <source>
        <dbReference type="Proteomes" id="UP000479000"/>
    </source>
</evidence>
<name>A0A6H5GG84_9HEMI</name>
<protein>
    <submittedName>
        <fullName evidence="1">Uncharacterized protein</fullName>
    </submittedName>
</protein>
<accession>A0A6H5GG84</accession>
<dbReference type="EMBL" id="CADCXU010011938">
    <property type="protein sequence ID" value="CAB0002073.1"/>
    <property type="molecule type" value="Genomic_DNA"/>
</dbReference>
<proteinExistence type="predicted"/>
<organism evidence="1 2">
    <name type="scientific">Nesidiocoris tenuis</name>
    <dbReference type="NCBI Taxonomy" id="355587"/>
    <lineage>
        <taxon>Eukaryota</taxon>
        <taxon>Metazoa</taxon>
        <taxon>Ecdysozoa</taxon>
        <taxon>Arthropoda</taxon>
        <taxon>Hexapoda</taxon>
        <taxon>Insecta</taxon>
        <taxon>Pterygota</taxon>
        <taxon>Neoptera</taxon>
        <taxon>Paraneoptera</taxon>
        <taxon>Hemiptera</taxon>
        <taxon>Heteroptera</taxon>
        <taxon>Panheteroptera</taxon>
        <taxon>Cimicomorpha</taxon>
        <taxon>Miridae</taxon>
        <taxon>Dicyphina</taxon>
        <taxon>Nesidiocoris</taxon>
    </lineage>
</organism>
<dbReference type="Proteomes" id="UP000479000">
    <property type="component" value="Unassembled WGS sequence"/>
</dbReference>
<dbReference type="AlphaFoldDB" id="A0A6H5GG84"/>